<feature type="domain" description="BTB" evidence="1">
    <location>
        <begin position="169"/>
        <end position="235"/>
    </location>
</feature>
<dbReference type="Gene3D" id="3.30.710.10">
    <property type="entry name" value="Potassium Channel Kv1.1, Chain A"/>
    <property type="match status" value="1"/>
</dbReference>
<reference evidence="2" key="1">
    <citation type="submission" date="2019-04" db="EMBL/GenBank/DDBJ databases">
        <title>Sequencing of skin fungus with MAO and IRED activity.</title>
        <authorList>
            <person name="Marsaioli A.J."/>
            <person name="Bonatto J.M.C."/>
            <person name="Reis Junior O."/>
        </authorList>
    </citation>
    <scope>NUCLEOTIDE SEQUENCE</scope>
    <source>
        <strain evidence="2">30M1</strain>
    </source>
</reference>
<dbReference type="InterPro" id="IPR011333">
    <property type="entry name" value="SKP1/BTB/POZ_sf"/>
</dbReference>
<dbReference type="Pfam" id="PF00651">
    <property type="entry name" value="BTB"/>
    <property type="match status" value="1"/>
</dbReference>
<organism evidence="2 3">
    <name type="scientific">Curvularia kusanoi</name>
    <name type="common">Cochliobolus kusanoi</name>
    <dbReference type="NCBI Taxonomy" id="90978"/>
    <lineage>
        <taxon>Eukaryota</taxon>
        <taxon>Fungi</taxon>
        <taxon>Dikarya</taxon>
        <taxon>Ascomycota</taxon>
        <taxon>Pezizomycotina</taxon>
        <taxon>Dothideomycetes</taxon>
        <taxon>Pleosporomycetidae</taxon>
        <taxon>Pleosporales</taxon>
        <taxon>Pleosporineae</taxon>
        <taxon>Pleosporaceae</taxon>
        <taxon>Curvularia</taxon>
    </lineage>
</organism>
<evidence type="ECO:0000259" key="1">
    <source>
        <dbReference type="PROSITE" id="PS50097"/>
    </source>
</evidence>
<dbReference type="InterPro" id="IPR000210">
    <property type="entry name" value="BTB/POZ_dom"/>
</dbReference>
<protein>
    <recommendedName>
        <fullName evidence="1">BTB domain-containing protein</fullName>
    </recommendedName>
</protein>
<dbReference type="EMBL" id="SWKU01000001">
    <property type="protein sequence ID" value="KAF3010721.1"/>
    <property type="molecule type" value="Genomic_DNA"/>
</dbReference>
<sequence length="355" mass="40799">MSVPFRLEYPTWYVAEFAMGDFKCTGRTVLILDHASQDFGFVYWESGGGEAASVRTLPSTGQPVIFSAKDAMAICYHDESPKISILYRQTQADMLFYDDEDAYQFYNAFVAAAKDSQNLNLYCYEVHDVDKFEEEGFDMTKEQLVVERLLRTREISPFWPSLRRSGEWSDFTIVAGGKSFSVHSNKLHKESEYFRAIFNGGFAENDSRVINLPESERTINALLDQIYEMPKSTTESLFTGFVLLPAEEQEQPLNDLLELLIAADKYSLEKIKARVAKAITDRMPFIKDALTVVDLAIAIFDEQMPQVDCLRKQITEQIRYRMPMIVTNAVIWKEYSESKELLKAVHMHLFAYAKF</sequence>
<dbReference type="SMART" id="SM00225">
    <property type="entry name" value="BTB"/>
    <property type="match status" value="1"/>
</dbReference>
<dbReference type="SUPFAM" id="SSF54695">
    <property type="entry name" value="POZ domain"/>
    <property type="match status" value="1"/>
</dbReference>
<dbReference type="OrthoDB" id="6359816at2759"/>
<dbReference type="PROSITE" id="PS50097">
    <property type="entry name" value="BTB"/>
    <property type="match status" value="1"/>
</dbReference>
<name>A0A9P4TPL8_CURKU</name>
<dbReference type="AlphaFoldDB" id="A0A9P4TPL8"/>
<comment type="caution">
    <text evidence="2">The sequence shown here is derived from an EMBL/GenBank/DDBJ whole genome shotgun (WGS) entry which is preliminary data.</text>
</comment>
<dbReference type="PANTHER" id="PTHR24413">
    <property type="entry name" value="SPECKLE-TYPE POZ PROTEIN"/>
    <property type="match status" value="1"/>
</dbReference>
<accession>A0A9P4TPL8</accession>
<proteinExistence type="predicted"/>
<dbReference type="Proteomes" id="UP000801428">
    <property type="component" value="Unassembled WGS sequence"/>
</dbReference>
<gene>
    <name evidence="2" type="ORF">E8E13_006718</name>
</gene>
<evidence type="ECO:0000313" key="3">
    <source>
        <dbReference type="Proteomes" id="UP000801428"/>
    </source>
</evidence>
<keyword evidence="3" id="KW-1185">Reference proteome</keyword>
<evidence type="ECO:0000313" key="2">
    <source>
        <dbReference type="EMBL" id="KAF3010721.1"/>
    </source>
</evidence>